<proteinExistence type="predicted"/>
<reference evidence="2 3" key="1">
    <citation type="submission" date="2016-07" db="EMBL/GenBank/DDBJ databases">
        <title>Pervasive Adenine N6-methylation of Active Genes in Fungi.</title>
        <authorList>
            <consortium name="DOE Joint Genome Institute"/>
            <person name="Mondo S.J."/>
            <person name="Dannebaum R.O."/>
            <person name="Kuo R.C."/>
            <person name="Labutti K."/>
            <person name="Haridas S."/>
            <person name="Kuo A."/>
            <person name="Salamov A."/>
            <person name="Ahrendt S.R."/>
            <person name="Lipzen A."/>
            <person name="Sullivan W."/>
            <person name="Andreopoulos W.B."/>
            <person name="Clum A."/>
            <person name="Lindquist E."/>
            <person name="Daum C."/>
            <person name="Ramamoorthy G.K."/>
            <person name="Gryganskyi A."/>
            <person name="Culley D."/>
            <person name="Magnuson J.K."/>
            <person name="James T.Y."/>
            <person name="O'Malley M.A."/>
            <person name="Stajich J.E."/>
            <person name="Spatafora J.W."/>
            <person name="Visel A."/>
            <person name="Grigoriev I.V."/>
        </authorList>
    </citation>
    <scope>NUCLEOTIDE SEQUENCE [LARGE SCALE GENOMIC DNA]</scope>
    <source>
        <strain evidence="2 3">NRRL 2496</strain>
    </source>
</reference>
<keyword evidence="1" id="KW-0812">Transmembrane</keyword>
<evidence type="ECO:0000313" key="3">
    <source>
        <dbReference type="Proteomes" id="UP000242180"/>
    </source>
</evidence>
<gene>
    <name evidence="2" type="ORF">BCR43DRAFT_507368</name>
</gene>
<dbReference type="InParanoid" id="A0A1X2H6T0"/>
<sequence>MHSQKKTLHHFHTLTTEEKDTPIFINPGYPIRSGSYESDKTNMRFRVVSVLLATLVSSPLSMVTALATREVQEKPFKVDNTAQPQEKPTKPRVITRILWSGDDDGHHHH</sequence>
<dbReference type="Proteomes" id="UP000242180">
    <property type="component" value="Unassembled WGS sequence"/>
</dbReference>
<evidence type="ECO:0000313" key="2">
    <source>
        <dbReference type="EMBL" id="ORY94164.1"/>
    </source>
</evidence>
<keyword evidence="1" id="KW-0472">Membrane</keyword>
<evidence type="ECO:0000256" key="1">
    <source>
        <dbReference type="SAM" id="Phobius"/>
    </source>
</evidence>
<comment type="caution">
    <text evidence="2">The sequence shown here is derived from an EMBL/GenBank/DDBJ whole genome shotgun (WGS) entry which is preliminary data.</text>
</comment>
<keyword evidence="1" id="KW-1133">Transmembrane helix</keyword>
<feature type="transmembrane region" description="Helical" evidence="1">
    <location>
        <begin position="45"/>
        <end position="67"/>
    </location>
</feature>
<organism evidence="2 3">
    <name type="scientific">Syncephalastrum racemosum</name>
    <name type="common">Filamentous fungus</name>
    <dbReference type="NCBI Taxonomy" id="13706"/>
    <lineage>
        <taxon>Eukaryota</taxon>
        <taxon>Fungi</taxon>
        <taxon>Fungi incertae sedis</taxon>
        <taxon>Mucoromycota</taxon>
        <taxon>Mucoromycotina</taxon>
        <taxon>Mucoromycetes</taxon>
        <taxon>Mucorales</taxon>
        <taxon>Syncephalastraceae</taxon>
        <taxon>Syncephalastrum</taxon>
    </lineage>
</organism>
<name>A0A1X2H6T0_SYNRA</name>
<dbReference type="EMBL" id="MCGN01000008">
    <property type="protein sequence ID" value="ORY94164.1"/>
    <property type="molecule type" value="Genomic_DNA"/>
</dbReference>
<keyword evidence="3" id="KW-1185">Reference proteome</keyword>
<accession>A0A1X2H6T0</accession>
<protein>
    <submittedName>
        <fullName evidence="2">Uncharacterized protein</fullName>
    </submittedName>
</protein>
<dbReference type="AlphaFoldDB" id="A0A1X2H6T0"/>